<evidence type="ECO:0000256" key="18">
    <source>
        <dbReference type="PIRSR" id="PIRSR640198-1"/>
    </source>
</evidence>
<evidence type="ECO:0000256" key="21">
    <source>
        <dbReference type="PIRSR" id="PIRSR640198-4"/>
    </source>
</evidence>
<protein>
    <recommendedName>
        <fullName evidence="3">Protein adenylyltransferase Fic</fullName>
        <ecNumber evidence="14">2.7.7.108</ecNumber>
    </recommendedName>
    <alternativeName>
        <fullName evidence="13">De-AMPylase Fic</fullName>
    </alternativeName>
</protein>
<keyword evidence="7" id="KW-0677">Repeat</keyword>
<evidence type="ECO:0000256" key="3">
    <source>
        <dbReference type="ARBA" id="ARBA00014915"/>
    </source>
</evidence>
<dbReference type="Gene3D" id="1.10.3290.10">
    <property type="entry name" value="Fido-like domain"/>
    <property type="match status" value="1"/>
</dbReference>
<keyword evidence="12" id="KW-0472">Membrane</keyword>
<feature type="active site" evidence="18">
    <location>
        <position position="257"/>
    </location>
</feature>
<feature type="site" description="Important for autoinhibition of adenylyltransferase activity" evidence="20">
    <location>
        <position position="128"/>
    </location>
</feature>
<keyword evidence="4" id="KW-0808">Transferase</keyword>
<dbReference type="Proteomes" id="UP001187531">
    <property type="component" value="Unassembled WGS sequence"/>
</dbReference>
<dbReference type="Pfam" id="PF02661">
    <property type="entry name" value="Fic"/>
    <property type="match status" value="1"/>
</dbReference>
<accession>A0AA88L0T7</accession>
<evidence type="ECO:0000256" key="7">
    <source>
        <dbReference type="ARBA" id="ARBA00022737"/>
    </source>
</evidence>
<organism evidence="23 24">
    <name type="scientific">Artemia franciscana</name>
    <name type="common">Brine shrimp</name>
    <name type="synonym">Artemia sanfranciscana</name>
    <dbReference type="NCBI Taxonomy" id="6661"/>
    <lineage>
        <taxon>Eukaryota</taxon>
        <taxon>Metazoa</taxon>
        <taxon>Ecdysozoa</taxon>
        <taxon>Arthropoda</taxon>
        <taxon>Crustacea</taxon>
        <taxon>Branchiopoda</taxon>
        <taxon>Anostraca</taxon>
        <taxon>Artemiidae</taxon>
        <taxon>Artemia</taxon>
    </lineage>
</organism>
<evidence type="ECO:0000256" key="11">
    <source>
        <dbReference type="ARBA" id="ARBA00022989"/>
    </source>
</evidence>
<keyword evidence="9" id="KW-0802">TPR repeat</keyword>
<keyword evidence="8 19" id="KW-0547">Nucleotide-binding</keyword>
<keyword evidence="10 19" id="KW-0067">ATP-binding</keyword>
<dbReference type="SUPFAM" id="SSF48452">
    <property type="entry name" value="TPR-like"/>
    <property type="match status" value="1"/>
</dbReference>
<feature type="domain" description="Fido" evidence="22">
    <location>
        <begin position="179"/>
        <end position="314"/>
    </location>
</feature>
<name>A0AA88L0T7_ARTSF</name>
<evidence type="ECO:0000256" key="13">
    <source>
        <dbReference type="ARBA" id="ARBA00030885"/>
    </source>
</evidence>
<evidence type="ECO:0000256" key="15">
    <source>
        <dbReference type="ARBA" id="ARBA00047939"/>
    </source>
</evidence>
<dbReference type="SUPFAM" id="SSF140931">
    <property type="entry name" value="Fic-like"/>
    <property type="match status" value="1"/>
</dbReference>
<evidence type="ECO:0000256" key="17">
    <source>
        <dbReference type="ARBA" id="ARBA00049297"/>
    </source>
</evidence>
<evidence type="ECO:0000256" key="19">
    <source>
        <dbReference type="PIRSR" id="PIRSR640198-2"/>
    </source>
</evidence>
<dbReference type="Gene3D" id="1.25.40.10">
    <property type="entry name" value="Tetratricopeptide repeat domain"/>
    <property type="match status" value="1"/>
</dbReference>
<feature type="binding site" evidence="19">
    <location>
        <begin position="210"/>
        <end position="213"/>
    </location>
    <ligand>
        <name>ATP</name>
        <dbReference type="ChEBI" id="CHEBI:30616"/>
    </ligand>
</feature>
<dbReference type="PROSITE" id="PS51459">
    <property type="entry name" value="FIDO"/>
    <property type="match status" value="1"/>
</dbReference>
<feature type="binding site" evidence="19">
    <location>
        <begin position="261"/>
        <end position="268"/>
    </location>
    <ligand>
        <name>ATP</name>
        <dbReference type="ChEBI" id="CHEBI:30616"/>
    </ligand>
</feature>
<evidence type="ECO:0000256" key="16">
    <source>
        <dbReference type="ARBA" id="ARBA00048696"/>
    </source>
</evidence>
<comment type="catalytic activity">
    <reaction evidence="15">
        <text>L-threonyl-[protein] + ATP = 3-O-(5'-adenylyl)-L-threonyl-[protein] + diphosphate</text>
        <dbReference type="Rhea" id="RHEA:54292"/>
        <dbReference type="Rhea" id="RHEA-COMP:11060"/>
        <dbReference type="Rhea" id="RHEA-COMP:13847"/>
        <dbReference type="ChEBI" id="CHEBI:30013"/>
        <dbReference type="ChEBI" id="CHEBI:30616"/>
        <dbReference type="ChEBI" id="CHEBI:33019"/>
        <dbReference type="ChEBI" id="CHEBI:138113"/>
        <dbReference type="EC" id="2.7.7.108"/>
    </reaction>
</comment>
<comment type="caution">
    <text evidence="23">The sequence shown here is derived from an EMBL/GenBank/DDBJ whole genome shotgun (WGS) entry which is preliminary data.</text>
</comment>
<dbReference type="GO" id="GO:0005524">
    <property type="term" value="F:ATP binding"/>
    <property type="evidence" value="ECO:0007669"/>
    <property type="project" value="UniProtKB-KW"/>
</dbReference>
<proteinExistence type="inferred from homology"/>
<feature type="binding site" evidence="19">
    <location>
        <begin position="293"/>
        <end position="294"/>
    </location>
    <ligand>
        <name>ATP</name>
        <dbReference type="ChEBI" id="CHEBI:30616"/>
    </ligand>
</feature>
<comment type="similarity">
    <text evidence="2">Belongs to the fic family.</text>
</comment>
<evidence type="ECO:0000256" key="10">
    <source>
        <dbReference type="ARBA" id="ARBA00022840"/>
    </source>
</evidence>
<evidence type="ECO:0000313" key="23">
    <source>
        <dbReference type="EMBL" id="KAK2709184.1"/>
    </source>
</evidence>
<comment type="catalytic activity">
    <reaction evidence="16">
        <text>L-tyrosyl-[protein] + ATP = O-(5'-adenylyl)-L-tyrosyl-[protein] + diphosphate</text>
        <dbReference type="Rhea" id="RHEA:54288"/>
        <dbReference type="Rhea" id="RHEA-COMP:10136"/>
        <dbReference type="Rhea" id="RHEA-COMP:13846"/>
        <dbReference type="ChEBI" id="CHEBI:30616"/>
        <dbReference type="ChEBI" id="CHEBI:33019"/>
        <dbReference type="ChEBI" id="CHEBI:46858"/>
        <dbReference type="ChEBI" id="CHEBI:83624"/>
        <dbReference type="EC" id="2.7.7.108"/>
    </reaction>
</comment>
<dbReference type="PANTHER" id="PTHR13504:SF34">
    <property type="entry name" value="PROTEIN ADENYLYLTRANSFERASE FICD"/>
    <property type="match status" value="1"/>
</dbReference>
<evidence type="ECO:0000256" key="20">
    <source>
        <dbReference type="PIRSR" id="PIRSR640198-3"/>
    </source>
</evidence>
<dbReference type="GO" id="GO:0070733">
    <property type="term" value="F:AMPylase activity"/>
    <property type="evidence" value="ECO:0007669"/>
    <property type="project" value="UniProtKB-EC"/>
</dbReference>
<dbReference type="PANTHER" id="PTHR13504">
    <property type="entry name" value="FIDO DOMAIN-CONTAINING PROTEIN DDB_G0283145"/>
    <property type="match status" value="1"/>
</dbReference>
<dbReference type="EC" id="2.7.7.108" evidence="14"/>
<dbReference type="InterPro" id="IPR011990">
    <property type="entry name" value="TPR-like_helical_dom_sf"/>
</dbReference>
<reference evidence="23" key="1">
    <citation type="submission" date="2023-07" db="EMBL/GenBank/DDBJ databases">
        <title>Chromosome-level genome assembly of Artemia franciscana.</title>
        <authorList>
            <person name="Jo E."/>
        </authorList>
    </citation>
    <scope>NUCLEOTIDE SEQUENCE</scope>
    <source>
        <tissue evidence="23">Whole body</tissue>
    </source>
</reference>
<keyword evidence="11" id="KW-1133">Transmembrane helix</keyword>
<dbReference type="InterPro" id="IPR003812">
    <property type="entry name" value="Fido"/>
</dbReference>
<evidence type="ECO:0000256" key="9">
    <source>
        <dbReference type="ARBA" id="ARBA00022803"/>
    </source>
</evidence>
<keyword evidence="24" id="KW-1185">Reference proteome</keyword>
<evidence type="ECO:0000256" key="5">
    <source>
        <dbReference type="ARBA" id="ARBA00022692"/>
    </source>
</evidence>
<evidence type="ECO:0000256" key="4">
    <source>
        <dbReference type="ARBA" id="ARBA00022679"/>
    </source>
</evidence>
<feature type="binding site" evidence="19">
    <location>
        <position position="301"/>
    </location>
    <ligand>
        <name>ATP</name>
        <dbReference type="ChEBI" id="CHEBI:30616"/>
    </ligand>
</feature>
<evidence type="ECO:0000256" key="12">
    <source>
        <dbReference type="ARBA" id="ARBA00023136"/>
    </source>
</evidence>
<comment type="subcellular location">
    <subcellularLocation>
        <location evidence="1">Membrane</location>
        <topology evidence="1">Single-pass membrane protein</topology>
    </subcellularLocation>
</comment>
<evidence type="ECO:0000256" key="14">
    <source>
        <dbReference type="ARBA" id="ARBA00034531"/>
    </source>
</evidence>
<evidence type="ECO:0000256" key="2">
    <source>
        <dbReference type="ARBA" id="ARBA00009742"/>
    </source>
</evidence>
<dbReference type="InterPro" id="IPR036597">
    <property type="entry name" value="Fido-like_dom_sf"/>
</dbReference>
<comment type="catalytic activity">
    <reaction evidence="17">
        <text>3-O-(5'-adenylyl)-L-threonyl-[protein] + H2O = L-threonyl-[protein] + AMP + H(+)</text>
        <dbReference type="Rhea" id="RHEA:55932"/>
        <dbReference type="Rhea" id="RHEA-COMP:11060"/>
        <dbReference type="Rhea" id="RHEA-COMP:13847"/>
        <dbReference type="ChEBI" id="CHEBI:15377"/>
        <dbReference type="ChEBI" id="CHEBI:15378"/>
        <dbReference type="ChEBI" id="CHEBI:30013"/>
        <dbReference type="ChEBI" id="CHEBI:138113"/>
        <dbReference type="ChEBI" id="CHEBI:456215"/>
    </reaction>
</comment>
<dbReference type="EMBL" id="JAVRJZ010000017">
    <property type="protein sequence ID" value="KAK2709184.1"/>
    <property type="molecule type" value="Genomic_DNA"/>
</dbReference>
<evidence type="ECO:0000256" key="1">
    <source>
        <dbReference type="ARBA" id="ARBA00004167"/>
    </source>
</evidence>
<evidence type="ECO:0000313" key="24">
    <source>
        <dbReference type="Proteomes" id="UP001187531"/>
    </source>
</evidence>
<sequence length="366" mass="41880">MALHGALEMKHSGKYEKAMRLLKHALALSPSHPDILNFYGEILEEAKSNYVEADFHYKRALSFSPDHTRALENRKRTLPLVEELDERLLYRIETKRDEILKASGNRGSLNRIKKEVYFQHIYHTVGIEGNTMTLAQTRMIIETRMAVGGKSLMEHNEILGMDEALRYINSTLLHKVGDISENDILQLHNRVLGFVDPTEGGTYRHTQVFVGDHIPPPPNEIKYLMSEFISWLNSVDTVDLHPVKYAALAHYKLVYIHPFTDGNGRTSRLIMNLILMRAGYPPVIIKKEDRLKYYETLKAANEGDVRPFIRFIARSAEKTLDIYLWAIGNKSVPVPELGSDTTLKDSIIQMQGERMPTCVMSSCERN</sequence>
<gene>
    <name evidence="23" type="ORF">QYM36_012995</name>
</gene>
<evidence type="ECO:0000256" key="6">
    <source>
        <dbReference type="ARBA" id="ARBA00022695"/>
    </source>
</evidence>
<dbReference type="InterPro" id="IPR040198">
    <property type="entry name" value="Fido_containing"/>
</dbReference>
<dbReference type="AlphaFoldDB" id="A0AA88L0T7"/>
<evidence type="ECO:0000259" key="22">
    <source>
        <dbReference type="PROSITE" id="PS51459"/>
    </source>
</evidence>
<keyword evidence="5" id="KW-0812">Transmembrane</keyword>
<keyword evidence="6" id="KW-0548">Nucleotidyltransferase</keyword>
<evidence type="ECO:0000256" key="8">
    <source>
        <dbReference type="ARBA" id="ARBA00022741"/>
    </source>
</evidence>
<dbReference type="GO" id="GO:0016020">
    <property type="term" value="C:membrane"/>
    <property type="evidence" value="ECO:0007669"/>
    <property type="project" value="UniProtKB-SubCell"/>
</dbReference>
<feature type="glycosylation site" description="N-linked (GlcNAc...) asparagine" evidence="21">
    <location>
        <position position="169"/>
    </location>
</feature>